<protein>
    <recommendedName>
        <fullName evidence="5">Transmembrane protein</fullName>
    </recommendedName>
</protein>
<evidence type="ECO:0000256" key="1">
    <source>
        <dbReference type="SAM" id="MobiDB-lite"/>
    </source>
</evidence>
<reference evidence="3 4" key="1">
    <citation type="journal article" date="2015" name="Genome Biol. Evol.">
        <title>Comparative Genomics of a Bacterivorous Green Alga Reveals Evolutionary Causalities and Consequences of Phago-Mixotrophic Mode of Nutrition.</title>
        <authorList>
            <person name="Burns J.A."/>
            <person name="Paasch A."/>
            <person name="Narechania A."/>
            <person name="Kim E."/>
        </authorList>
    </citation>
    <scope>NUCLEOTIDE SEQUENCE [LARGE SCALE GENOMIC DNA]</scope>
    <source>
        <strain evidence="3 4">PLY_AMNH</strain>
    </source>
</reference>
<feature type="transmembrane region" description="Helical" evidence="2">
    <location>
        <begin position="220"/>
        <end position="239"/>
    </location>
</feature>
<organism evidence="3 4">
    <name type="scientific">Cymbomonas tetramitiformis</name>
    <dbReference type="NCBI Taxonomy" id="36881"/>
    <lineage>
        <taxon>Eukaryota</taxon>
        <taxon>Viridiplantae</taxon>
        <taxon>Chlorophyta</taxon>
        <taxon>Pyramimonadophyceae</taxon>
        <taxon>Pyramimonadales</taxon>
        <taxon>Pyramimonadaceae</taxon>
        <taxon>Cymbomonas</taxon>
    </lineage>
</organism>
<feature type="compositionally biased region" description="Polar residues" evidence="1">
    <location>
        <begin position="363"/>
        <end position="376"/>
    </location>
</feature>
<feature type="transmembrane region" description="Helical" evidence="2">
    <location>
        <begin position="246"/>
        <end position="268"/>
    </location>
</feature>
<evidence type="ECO:0008006" key="5">
    <source>
        <dbReference type="Google" id="ProtNLM"/>
    </source>
</evidence>
<feature type="region of interest" description="Disordered" evidence="1">
    <location>
        <begin position="344"/>
        <end position="384"/>
    </location>
</feature>
<name>A0AAE0FUV9_9CHLO</name>
<dbReference type="Proteomes" id="UP001190700">
    <property type="component" value="Unassembled WGS sequence"/>
</dbReference>
<accession>A0AAE0FUV9</accession>
<evidence type="ECO:0000313" key="4">
    <source>
        <dbReference type="Proteomes" id="UP001190700"/>
    </source>
</evidence>
<keyword evidence="2" id="KW-0472">Membrane</keyword>
<keyword evidence="2" id="KW-1133">Transmembrane helix</keyword>
<proteinExistence type="predicted"/>
<comment type="caution">
    <text evidence="3">The sequence shown here is derived from an EMBL/GenBank/DDBJ whole genome shotgun (WGS) entry which is preliminary data.</text>
</comment>
<evidence type="ECO:0000313" key="3">
    <source>
        <dbReference type="EMBL" id="KAK3266070.1"/>
    </source>
</evidence>
<dbReference type="AlphaFoldDB" id="A0AAE0FUV9"/>
<gene>
    <name evidence="3" type="ORF">CYMTET_25280</name>
</gene>
<feature type="compositionally biased region" description="Basic and acidic residues" evidence="1">
    <location>
        <begin position="349"/>
        <end position="362"/>
    </location>
</feature>
<sequence length="384" mass="41947">MSRMSLLITKSFDAQSMPTMYSKLQKSRGRSGLSYTRFVVFSVVAAILFCSVPQAECAEHETRGAATCEEQSEGLAVGEEVGDQDALQLGADNILVSEASLEEGLALAQEIGDNVQSRMQGAAFSIFQKFTSTADSALKTATGLTGDAISGIIDKTARKSLAKFSGASAKATASVQSATDAIVQATGGKVVEHLDTIFENTLGMKTAEASAAIPKRLNEWWTFCNSIYQVLVFVIPFYLLGFKFGLLFNALFVIFTPGKVILVTLSGVSLVFKMTWIGINAGMFGRGMVVIAFAFAYRAKKYIFEIVWRSRSKDTDIKTIREEELVELRKSVQRLHSKLDRLMPTSQGAEKKSLNSFDRHSPESLSQLPRSNSVASKKSKARYK</sequence>
<evidence type="ECO:0000256" key="2">
    <source>
        <dbReference type="SAM" id="Phobius"/>
    </source>
</evidence>
<keyword evidence="2" id="KW-0812">Transmembrane</keyword>
<dbReference type="EMBL" id="LGRX02013456">
    <property type="protein sequence ID" value="KAK3266070.1"/>
    <property type="molecule type" value="Genomic_DNA"/>
</dbReference>
<feature type="transmembrane region" description="Helical" evidence="2">
    <location>
        <begin position="274"/>
        <end position="297"/>
    </location>
</feature>
<keyword evidence="4" id="KW-1185">Reference proteome</keyword>